<feature type="region of interest" description="Disordered" evidence="1">
    <location>
        <begin position="86"/>
        <end position="121"/>
    </location>
</feature>
<gene>
    <name evidence="2" type="ORF">NDU88_002930</name>
</gene>
<accession>A0AAV7Q8I9</accession>
<proteinExistence type="predicted"/>
<keyword evidence="3" id="KW-1185">Reference proteome</keyword>
<name>A0AAV7Q8I9_PLEWA</name>
<feature type="compositionally biased region" description="Basic residues" evidence="1">
    <location>
        <begin position="95"/>
        <end position="110"/>
    </location>
</feature>
<evidence type="ECO:0000256" key="1">
    <source>
        <dbReference type="SAM" id="MobiDB-lite"/>
    </source>
</evidence>
<dbReference type="AlphaFoldDB" id="A0AAV7Q8I9"/>
<dbReference type="Proteomes" id="UP001066276">
    <property type="component" value="Chromosome 6"/>
</dbReference>
<dbReference type="EMBL" id="JANPWB010000010">
    <property type="protein sequence ID" value="KAJ1136515.1"/>
    <property type="molecule type" value="Genomic_DNA"/>
</dbReference>
<reference evidence="2" key="1">
    <citation type="journal article" date="2022" name="bioRxiv">
        <title>Sequencing and chromosome-scale assembly of the giantPleurodeles waltlgenome.</title>
        <authorList>
            <person name="Brown T."/>
            <person name="Elewa A."/>
            <person name="Iarovenko S."/>
            <person name="Subramanian E."/>
            <person name="Araus A.J."/>
            <person name="Petzold A."/>
            <person name="Susuki M."/>
            <person name="Suzuki K.-i.T."/>
            <person name="Hayashi T."/>
            <person name="Toyoda A."/>
            <person name="Oliveira C."/>
            <person name="Osipova E."/>
            <person name="Leigh N.D."/>
            <person name="Simon A."/>
            <person name="Yun M.H."/>
        </authorList>
    </citation>
    <scope>NUCLEOTIDE SEQUENCE</scope>
    <source>
        <strain evidence="2">20211129_DDA</strain>
        <tissue evidence="2">Liver</tissue>
    </source>
</reference>
<dbReference type="PROSITE" id="PS51257">
    <property type="entry name" value="PROKAR_LIPOPROTEIN"/>
    <property type="match status" value="1"/>
</dbReference>
<evidence type="ECO:0000313" key="2">
    <source>
        <dbReference type="EMBL" id="KAJ1136515.1"/>
    </source>
</evidence>
<sequence length="265" mass="28763">MGRPHRVLMDGKSLGVCQLTTAASGACLPQGLRLPSDTICPGASEGRRALKMPRGEDIDSPRTRPSARLGELVRWSRSARHRTSEPYAWSSSHIQHSRPLRSTLPHRKSRPPAPATSTPLPLGLTGFVAPFDHDLLQRLAQHSTRTSCSPLSGCFTSLRYSAQADSTPTGVPRAPSPCRAMLLHSGCCLVRLSAKRGSLRTSLIFRPSGAPKYSVSTGFGLQDYYRIVRRQAELCYGAAILRPGSSAPLGSIQLTYLITTCIMWS</sequence>
<comment type="caution">
    <text evidence="2">The sequence shown here is derived from an EMBL/GenBank/DDBJ whole genome shotgun (WGS) entry which is preliminary data.</text>
</comment>
<protein>
    <submittedName>
        <fullName evidence="2">Uncharacterized protein</fullName>
    </submittedName>
</protein>
<evidence type="ECO:0000313" key="3">
    <source>
        <dbReference type="Proteomes" id="UP001066276"/>
    </source>
</evidence>
<organism evidence="2 3">
    <name type="scientific">Pleurodeles waltl</name>
    <name type="common">Iberian ribbed newt</name>
    <dbReference type="NCBI Taxonomy" id="8319"/>
    <lineage>
        <taxon>Eukaryota</taxon>
        <taxon>Metazoa</taxon>
        <taxon>Chordata</taxon>
        <taxon>Craniata</taxon>
        <taxon>Vertebrata</taxon>
        <taxon>Euteleostomi</taxon>
        <taxon>Amphibia</taxon>
        <taxon>Batrachia</taxon>
        <taxon>Caudata</taxon>
        <taxon>Salamandroidea</taxon>
        <taxon>Salamandridae</taxon>
        <taxon>Pleurodelinae</taxon>
        <taxon>Pleurodeles</taxon>
    </lineage>
</organism>